<comment type="caution">
    <text evidence="2">The sequence shown here is derived from an EMBL/GenBank/DDBJ whole genome shotgun (WGS) entry which is preliminary data.</text>
</comment>
<keyword evidence="3" id="KW-1185">Reference proteome</keyword>
<feature type="chain" id="PRO_5036220804" description="BPI2 domain-containing protein" evidence="1">
    <location>
        <begin position="18"/>
        <end position="586"/>
    </location>
</feature>
<dbReference type="AlphaFoldDB" id="A0A811JUS7"/>
<accession>A0A811JUS7</accession>
<evidence type="ECO:0000256" key="1">
    <source>
        <dbReference type="SAM" id="SignalP"/>
    </source>
</evidence>
<sequence>MLRLLIPIFFFVTVVYGQGLTSQPIQSKYFEMRLEDFHDGSPQTMGVYPTLTELSLDALLDDERYPPDMYYRQTFGNLKKVAPNLKKLSIYGGYKFRPEYPEPYMISHEIQHIQRSLRTIVGEAHHVGINFGDINMQAVLYFPERLVKSSNYISTIKKHFHVVRTVGPRVQCKFTIENTPVELWITLEDEMFWRTTGVSRTPFHGRGKRQYGVQKKHEAVYHLEDFYYENVVKERRATRFLLFSPINMFGSDPTSQYNIAAKNFKLLSPNAEQVQMYGGGHAVLKSQSEFMAELDLLHKNLFAAVQAVQQKGILVESVMLKAYYTGVPISNPVGLILQTFKANPVSHGPTAYFLSFSIGPTPVRMDIGFSLPSEYASQVDPKAHRSVFEVLPMHLQAKGFSKKGIFDTCGVKLIVPQQTLESFALINPSSAERQTQLMHLTLGSNVPFHLRNLSEIYHKAFSNLKAIAPNLRDLRIDAKLKIDGKPSEKVAILKEATKEMVNAAIASNINLAREYININIDFMGSFPPPSVWQKNMGVTQVPMTPPYTLEYYEDDVLVRIQASYMAGISRRRVSRRRRTRIRKIKV</sequence>
<protein>
    <recommendedName>
        <fullName evidence="4">BPI2 domain-containing protein</fullName>
    </recommendedName>
</protein>
<dbReference type="Proteomes" id="UP000614601">
    <property type="component" value="Unassembled WGS sequence"/>
</dbReference>
<evidence type="ECO:0008006" key="4">
    <source>
        <dbReference type="Google" id="ProtNLM"/>
    </source>
</evidence>
<proteinExistence type="predicted"/>
<evidence type="ECO:0000313" key="2">
    <source>
        <dbReference type="EMBL" id="CAD5207243.1"/>
    </source>
</evidence>
<dbReference type="Proteomes" id="UP000783686">
    <property type="component" value="Unassembled WGS sequence"/>
</dbReference>
<dbReference type="EMBL" id="CAJFDH010000001">
    <property type="protein sequence ID" value="CAD5207243.1"/>
    <property type="molecule type" value="Genomic_DNA"/>
</dbReference>
<organism evidence="2 3">
    <name type="scientific">Bursaphelenchus okinawaensis</name>
    <dbReference type="NCBI Taxonomy" id="465554"/>
    <lineage>
        <taxon>Eukaryota</taxon>
        <taxon>Metazoa</taxon>
        <taxon>Ecdysozoa</taxon>
        <taxon>Nematoda</taxon>
        <taxon>Chromadorea</taxon>
        <taxon>Rhabditida</taxon>
        <taxon>Tylenchina</taxon>
        <taxon>Tylenchomorpha</taxon>
        <taxon>Aphelenchoidea</taxon>
        <taxon>Aphelenchoididae</taxon>
        <taxon>Bursaphelenchus</taxon>
    </lineage>
</organism>
<reference evidence="2" key="1">
    <citation type="submission" date="2020-09" db="EMBL/GenBank/DDBJ databases">
        <authorList>
            <person name="Kikuchi T."/>
        </authorList>
    </citation>
    <scope>NUCLEOTIDE SEQUENCE</scope>
    <source>
        <strain evidence="2">SH1</strain>
    </source>
</reference>
<keyword evidence="1" id="KW-0732">Signal</keyword>
<name>A0A811JUS7_9BILA</name>
<gene>
    <name evidence="2" type="ORF">BOKJ2_LOCUS1927</name>
</gene>
<evidence type="ECO:0000313" key="3">
    <source>
        <dbReference type="Proteomes" id="UP000614601"/>
    </source>
</evidence>
<dbReference type="EMBL" id="CAJFCW020000001">
    <property type="protein sequence ID" value="CAG9084912.1"/>
    <property type="molecule type" value="Genomic_DNA"/>
</dbReference>
<feature type="signal peptide" evidence="1">
    <location>
        <begin position="1"/>
        <end position="17"/>
    </location>
</feature>
<dbReference type="OrthoDB" id="5842593at2759"/>